<feature type="non-terminal residue" evidence="1">
    <location>
        <position position="1"/>
    </location>
</feature>
<protein>
    <submittedName>
        <fullName evidence="1">Uncharacterized protein</fullName>
    </submittedName>
</protein>
<gene>
    <name evidence="1" type="ORF">BaRGS_00032226</name>
</gene>
<proteinExistence type="predicted"/>
<comment type="caution">
    <text evidence="1">The sequence shown here is derived from an EMBL/GenBank/DDBJ whole genome shotgun (WGS) entry which is preliminary data.</text>
</comment>
<dbReference type="EMBL" id="JACVVK020000373">
    <property type="protein sequence ID" value="KAK7476546.1"/>
    <property type="molecule type" value="Genomic_DNA"/>
</dbReference>
<accession>A0ABD0JP12</accession>
<evidence type="ECO:0000313" key="2">
    <source>
        <dbReference type="Proteomes" id="UP001519460"/>
    </source>
</evidence>
<keyword evidence="2" id="KW-1185">Reference proteome</keyword>
<sequence length="71" mass="8180">DIVTASNVKAENQDNHGVQRCLGWLIPVLLELRRHREDSRSTHCPAAVRLAQLEVGKGRHHYFIPTRMLLR</sequence>
<name>A0ABD0JP12_9CAEN</name>
<organism evidence="1 2">
    <name type="scientific">Batillaria attramentaria</name>
    <dbReference type="NCBI Taxonomy" id="370345"/>
    <lineage>
        <taxon>Eukaryota</taxon>
        <taxon>Metazoa</taxon>
        <taxon>Spiralia</taxon>
        <taxon>Lophotrochozoa</taxon>
        <taxon>Mollusca</taxon>
        <taxon>Gastropoda</taxon>
        <taxon>Caenogastropoda</taxon>
        <taxon>Sorbeoconcha</taxon>
        <taxon>Cerithioidea</taxon>
        <taxon>Batillariidae</taxon>
        <taxon>Batillaria</taxon>
    </lineage>
</organism>
<dbReference type="AlphaFoldDB" id="A0ABD0JP12"/>
<dbReference type="Proteomes" id="UP001519460">
    <property type="component" value="Unassembled WGS sequence"/>
</dbReference>
<evidence type="ECO:0000313" key="1">
    <source>
        <dbReference type="EMBL" id="KAK7476546.1"/>
    </source>
</evidence>
<reference evidence="1 2" key="1">
    <citation type="journal article" date="2023" name="Sci. Data">
        <title>Genome assembly of the Korean intertidal mud-creeper Batillaria attramentaria.</title>
        <authorList>
            <person name="Patra A.K."/>
            <person name="Ho P.T."/>
            <person name="Jun S."/>
            <person name="Lee S.J."/>
            <person name="Kim Y."/>
            <person name="Won Y.J."/>
        </authorList>
    </citation>
    <scope>NUCLEOTIDE SEQUENCE [LARGE SCALE GENOMIC DNA]</scope>
    <source>
        <strain evidence="1">Wonlab-2016</strain>
    </source>
</reference>